<feature type="domain" description="Zn(2)-C6 fungal-type" evidence="3">
    <location>
        <begin position="10"/>
        <end position="38"/>
    </location>
</feature>
<evidence type="ECO:0000313" key="4">
    <source>
        <dbReference type="EMBL" id="PWI68257.1"/>
    </source>
</evidence>
<dbReference type="SMART" id="SM00066">
    <property type="entry name" value="GAL4"/>
    <property type="match status" value="1"/>
</dbReference>
<proteinExistence type="predicted"/>
<dbReference type="PANTHER" id="PTHR38791">
    <property type="entry name" value="ZN(II)2CYS6 TRANSCRIPTION FACTOR (EUROFUNG)-RELATED-RELATED"/>
    <property type="match status" value="1"/>
</dbReference>
<protein>
    <recommendedName>
        <fullName evidence="3">Zn(2)-C6 fungal-type domain-containing protein</fullName>
    </recommendedName>
</protein>
<organism evidence="4 5">
    <name type="scientific">Purpureocillium lilacinum</name>
    <name type="common">Paecilomyces lilacinus</name>
    <dbReference type="NCBI Taxonomy" id="33203"/>
    <lineage>
        <taxon>Eukaryota</taxon>
        <taxon>Fungi</taxon>
        <taxon>Dikarya</taxon>
        <taxon>Ascomycota</taxon>
        <taxon>Pezizomycotina</taxon>
        <taxon>Sordariomycetes</taxon>
        <taxon>Hypocreomycetidae</taxon>
        <taxon>Hypocreales</taxon>
        <taxon>Ophiocordycipitaceae</taxon>
        <taxon>Purpureocillium</taxon>
    </lineage>
</organism>
<evidence type="ECO:0000313" key="5">
    <source>
        <dbReference type="Proteomes" id="UP000245956"/>
    </source>
</evidence>
<feature type="region of interest" description="Disordered" evidence="2">
    <location>
        <begin position="508"/>
        <end position="533"/>
    </location>
</feature>
<feature type="region of interest" description="Disordered" evidence="2">
    <location>
        <begin position="609"/>
        <end position="691"/>
    </location>
</feature>
<sequence length="842" mass="92257">MVYYGVLSRGCQRCRKRKIKCDEQKPGCLRCHRSDVPCPGYRDLDHVRFRDDTRRTILRAGNRETQAPGRIHVSRMNSQDILSPRPSVSDSGNAIRRAIPRAIPVRHHELSASFYFSKYAFHEVPLSEAYQSWLTESYRDAPVLKAAIEAVGMAGMSNVLYAPHLEVQARKRYSEALASTQQALNDADHAADDTTLMAVILLGLFETLNFRNGDQYRSWETHIKGALTLLELRGQEQFSRERGGQLYTQIRSQILSVYMQQNSGVPRALAQAARSFQTSSTRQRWRKSNIATPSSIFEISFRIVNLRAAMLRGDAGLDRKAARETAMDIDRELQAWSAALPQEWNYQIEILDGPLDGGFGGIRHVYPSLWNAEVWNNWRLVRVLVSRILLDTSTESHGEPSLEPSVASIVSRIRQYSEDICVSTNALIDTPRILSLIRPLCVVALEEPNLASVRGPEPQRAATAQLGAALELLGCAHDAILLAAKANFKEWTAIVFGQNGSEWTRASLMSSRTSSHGGDSRRDGQGGSVVEDGKTVLDRNDTINGVACLPSIAIIADVRRGRGGSQLGRLPPPSGSSRVARSATRQWQNPMPAAAEATPTVFCLGARQRADEEETSKRKGIASISARAPRRRESTLTCVLGQVSDRREGPGESRPVNPMSRTKQRRRQKDVAGNDITAGQPRAHGRASIPGMPASCRSRLCLHHQDHVAAAGVHPEGGTGEEPPNALGGSLWATRSSMVPQVFSLVPSPSQNDVASGRATAVKLAGPEHLLRNGGPGAASHWRVRRPLEPLEPPHGLRGTLEMGKPQPPLVPDKPQRHSCILGRGLFPLSCHGHGQSGASLS</sequence>
<dbReference type="Pfam" id="PF00172">
    <property type="entry name" value="Zn_clus"/>
    <property type="match status" value="1"/>
</dbReference>
<dbReference type="CDD" id="cd00067">
    <property type="entry name" value="GAL4"/>
    <property type="match status" value="1"/>
</dbReference>
<dbReference type="InterPro" id="IPR001138">
    <property type="entry name" value="Zn2Cys6_DnaBD"/>
</dbReference>
<dbReference type="EMBL" id="LCWV01000015">
    <property type="protein sequence ID" value="PWI68257.1"/>
    <property type="molecule type" value="Genomic_DNA"/>
</dbReference>
<dbReference type="PROSITE" id="PS50048">
    <property type="entry name" value="ZN2_CY6_FUNGAL_2"/>
    <property type="match status" value="1"/>
</dbReference>
<name>A0A2U3E184_PURLI</name>
<dbReference type="PROSITE" id="PS00463">
    <property type="entry name" value="ZN2_CY6_FUNGAL_1"/>
    <property type="match status" value="1"/>
</dbReference>
<dbReference type="Pfam" id="PF11951">
    <property type="entry name" value="Fungal_trans_2"/>
    <property type="match status" value="1"/>
</dbReference>
<dbReference type="GO" id="GO:0008270">
    <property type="term" value="F:zinc ion binding"/>
    <property type="evidence" value="ECO:0007669"/>
    <property type="project" value="InterPro"/>
</dbReference>
<dbReference type="InterPro" id="IPR036864">
    <property type="entry name" value="Zn2-C6_fun-type_DNA-bd_sf"/>
</dbReference>
<comment type="caution">
    <text evidence="4">The sequence shown here is derived from an EMBL/GenBank/DDBJ whole genome shotgun (WGS) entry which is preliminary data.</text>
</comment>
<accession>A0A2U3E184</accession>
<dbReference type="PANTHER" id="PTHR38791:SF5">
    <property type="entry name" value="TRANSCRIPTION FACTOR DBAG-RELATED"/>
    <property type="match status" value="1"/>
</dbReference>
<dbReference type="GO" id="GO:0000981">
    <property type="term" value="F:DNA-binding transcription factor activity, RNA polymerase II-specific"/>
    <property type="evidence" value="ECO:0007669"/>
    <property type="project" value="InterPro"/>
</dbReference>
<evidence type="ECO:0000256" key="1">
    <source>
        <dbReference type="ARBA" id="ARBA00023242"/>
    </source>
</evidence>
<dbReference type="InterPro" id="IPR021858">
    <property type="entry name" value="Fun_TF"/>
</dbReference>
<gene>
    <name evidence="4" type="ORF">PCL_02026</name>
</gene>
<reference evidence="4 5" key="1">
    <citation type="journal article" date="2016" name="Front. Microbiol.">
        <title>Genome and transcriptome sequences reveal the specific parasitism of the nematophagous Purpureocillium lilacinum 36-1.</title>
        <authorList>
            <person name="Xie J."/>
            <person name="Li S."/>
            <person name="Mo C."/>
            <person name="Xiao X."/>
            <person name="Peng D."/>
            <person name="Wang G."/>
            <person name="Xiao Y."/>
        </authorList>
    </citation>
    <scope>NUCLEOTIDE SEQUENCE [LARGE SCALE GENOMIC DNA]</scope>
    <source>
        <strain evidence="4 5">36-1</strain>
    </source>
</reference>
<evidence type="ECO:0000259" key="3">
    <source>
        <dbReference type="PROSITE" id="PS50048"/>
    </source>
</evidence>
<dbReference type="SUPFAM" id="SSF57701">
    <property type="entry name" value="Zn2/Cys6 DNA-binding domain"/>
    <property type="match status" value="1"/>
</dbReference>
<keyword evidence="1" id="KW-0539">Nucleus</keyword>
<dbReference type="Gene3D" id="4.10.240.10">
    <property type="entry name" value="Zn(2)-C6 fungal-type DNA-binding domain"/>
    <property type="match status" value="1"/>
</dbReference>
<dbReference type="AlphaFoldDB" id="A0A2U3E184"/>
<dbReference type="InterPro" id="IPR053175">
    <property type="entry name" value="DHMBA_Reg_Transcription_Factor"/>
</dbReference>
<dbReference type="Proteomes" id="UP000245956">
    <property type="component" value="Unassembled WGS sequence"/>
</dbReference>
<evidence type="ECO:0000256" key="2">
    <source>
        <dbReference type="SAM" id="MobiDB-lite"/>
    </source>
</evidence>